<sequence length="100" mass="11044">MNSTFTALYILLPHPCPSNCLFPCRTDAPALRRRKLCFKAAQASSSKQCRTSTKIAMLPRRPYASPQLVRLPVPQQETSSSRRSSIRCPQHSGAESVPAS</sequence>
<protein>
    <submittedName>
        <fullName evidence="1">Uncharacterized protein</fullName>
    </submittedName>
</protein>
<accession>A0ACB8B2K2</accession>
<evidence type="ECO:0000313" key="2">
    <source>
        <dbReference type="Proteomes" id="UP000790709"/>
    </source>
</evidence>
<dbReference type="EMBL" id="MU266642">
    <property type="protein sequence ID" value="KAH7919644.1"/>
    <property type="molecule type" value="Genomic_DNA"/>
</dbReference>
<organism evidence="1 2">
    <name type="scientific">Leucogyrophana mollusca</name>
    <dbReference type="NCBI Taxonomy" id="85980"/>
    <lineage>
        <taxon>Eukaryota</taxon>
        <taxon>Fungi</taxon>
        <taxon>Dikarya</taxon>
        <taxon>Basidiomycota</taxon>
        <taxon>Agaricomycotina</taxon>
        <taxon>Agaricomycetes</taxon>
        <taxon>Agaricomycetidae</taxon>
        <taxon>Boletales</taxon>
        <taxon>Boletales incertae sedis</taxon>
        <taxon>Leucogyrophana</taxon>
    </lineage>
</organism>
<gene>
    <name evidence="1" type="ORF">BV22DRAFT_850183</name>
</gene>
<dbReference type="Proteomes" id="UP000790709">
    <property type="component" value="Unassembled WGS sequence"/>
</dbReference>
<reference evidence="1" key="1">
    <citation type="journal article" date="2021" name="New Phytol.">
        <title>Evolutionary innovations through gain and loss of genes in the ectomycorrhizal Boletales.</title>
        <authorList>
            <person name="Wu G."/>
            <person name="Miyauchi S."/>
            <person name="Morin E."/>
            <person name="Kuo A."/>
            <person name="Drula E."/>
            <person name="Varga T."/>
            <person name="Kohler A."/>
            <person name="Feng B."/>
            <person name="Cao Y."/>
            <person name="Lipzen A."/>
            <person name="Daum C."/>
            <person name="Hundley H."/>
            <person name="Pangilinan J."/>
            <person name="Johnson J."/>
            <person name="Barry K."/>
            <person name="LaButti K."/>
            <person name="Ng V."/>
            <person name="Ahrendt S."/>
            <person name="Min B."/>
            <person name="Choi I.G."/>
            <person name="Park H."/>
            <person name="Plett J.M."/>
            <person name="Magnuson J."/>
            <person name="Spatafora J.W."/>
            <person name="Nagy L.G."/>
            <person name="Henrissat B."/>
            <person name="Grigoriev I.V."/>
            <person name="Yang Z.L."/>
            <person name="Xu J."/>
            <person name="Martin F.M."/>
        </authorList>
    </citation>
    <scope>NUCLEOTIDE SEQUENCE</scope>
    <source>
        <strain evidence="1">KUC20120723A-06</strain>
    </source>
</reference>
<keyword evidence="2" id="KW-1185">Reference proteome</keyword>
<name>A0ACB8B2K2_9AGAM</name>
<evidence type="ECO:0000313" key="1">
    <source>
        <dbReference type="EMBL" id="KAH7919644.1"/>
    </source>
</evidence>
<proteinExistence type="predicted"/>
<comment type="caution">
    <text evidence="1">The sequence shown here is derived from an EMBL/GenBank/DDBJ whole genome shotgun (WGS) entry which is preliminary data.</text>
</comment>